<gene>
    <name evidence="3" type="ORF">GPUH_LOCUS16044</name>
</gene>
<proteinExistence type="predicted"/>
<evidence type="ECO:0000313" key="3">
    <source>
        <dbReference type="EMBL" id="VDN27138.1"/>
    </source>
</evidence>
<reference evidence="3 4" key="2">
    <citation type="submission" date="2018-11" db="EMBL/GenBank/DDBJ databases">
        <authorList>
            <consortium name="Pathogen Informatics"/>
        </authorList>
    </citation>
    <scope>NUCLEOTIDE SEQUENCE [LARGE SCALE GENOMIC DNA]</scope>
</reference>
<organism evidence="5">
    <name type="scientific">Gongylonema pulchrum</name>
    <dbReference type="NCBI Taxonomy" id="637853"/>
    <lineage>
        <taxon>Eukaryota</taxon>
        <taxon>Metazoa</taxon>
        <taxon>Ecdysozoa</taxon>
        <taxon>Nematoda</taxon>
        <taxon>Chromadorea</taxon>
        <taxon>Rhabditida</taxon>
        <taxon>Spirurina</taxon>
        <taxon>Spiruromorpha</taxon>
        <taxon>Spiruroidea</taxon>
        <taxon>Gongylonematidae</taxon>
        <taxon>Gongylonema</taxon>
    </lineage>
</organism>
<protein>
    <submittedName>
        <fullName evidence="5">Helicase_PWI domain-containing protein</fullName>
    </submittedName>
</protein>
<sequence>MARYGNIQINPPAVVPKRIPRITRNIYWTNRSEELPGHHERQQQHQQSTQDLPPLAPQTTSGAVPSSSKGDDGAPITTADIVFAITSIYDDAETLIQHLFDLLRSARDDNDLQSELIDLLGIEQFELVGKILLSRRKLISDFECARQEVAQTTELERLLV</sequence>
<evidence type="ECO:0000259" key="2">
    <source>
        <dbReference type="Pfam" id="PF18149"/>
    </source>
</evidence>
<dbReference type="EMBL" id="UYRT01083227">
    <property type="protein sequence ID" value="VDN27138.1"/>
    <property type="molecule type" value="Genomic_DNA"/>
</dbReference>
<evidence type="ECO:0000313" key="5">
    <source>
        <dbReference type="WBParaSite" id="GPUH_0001606601-mRNA-1"/>
    </source>
</evidence>
<keyword evidence="4" id="KW-1185">Reference proteome</keyword>
<feature type="region of interest" description="Disordered" evidence="1">
    <location>
        <begin position="35"/>
        <end position="75"/>
    </location>
</feature>
<dbReference type="Pfam" id="PF18149">
    <property type="entry name" value="Helicase_PWI"/>
    <property type="match status" value="1"/>
</dbReference>
<dbReference type="AlphaFoldDB" id="A0A183E503"/>
<dbReference type="InterPro" id="IPR041094">
    <property type="entry name" value="Brr2_helicase_PWI"/>
</dbReference>
<dbReference type="OrthoDB" id="5575at2759"/>
<evidence type="ECO:0000313" key="4">
    <source>
        <dbReference type="Proteomes" id="UP000271098"/>
    </source>
</evidence>
<feature type="domain" description="Brr2 N-terminal helicase PWI" evidence="2">
    <location>
        <begin position="91"/>
        <end position="140"/>
    </location>
</feature>
<accession>A0A183E503</accession>
<reference evidence="5" key="1">
    <citation type="submission" date="2016-06" db="UniProtKB">
        <authorList>
            <consortium name="WormBaseParasite"/>
        </authorList>
    </citation>
    <scope>IDENTIFICATION</scope>
</reference>
<name>A0A183E503_9BILA</name>
<dbReference type="WBParaSite" id="GPUH_0001606601-mRNA-1">
    <property type="protein sequence ID" value="GPUH_0001606601-mRNA-1"/>
    <property type="gene ID" value="GPUH_0001606601"/>
</dbReference>
<evidence type="ECO:0000256" key="1">
    <source>
        <dbReference type="SAM" id="MobiDB-lite"/>
    </source>
</evidence>
<feature type="compositionally biased region" description="Polar residues" evidence="1">
    <location>
        <begin position="57"/>
        <end position="68"/>
    </location>
</feature>
<dbReference type="Proteomes" id="UP000271098">
    <property type="component" value="Unassembled WGS sequence"/>
</dbReference>